<evidence type="ECO:0000256" key="8">
    <source>
        <dbReference type="ARBA" id="ARBA00023136"/>
    </source>
</evidence>
<comment type="caution">
    <text evidence="12">The sequence shown here is derived from an EMBL/GenBank/DDBJ whole genome shotgun (WGS) entry which is preliminary data.</text>
</comment>
<dbReference type="RefSeq" id="WP_105746575.1">
    <property type="nucleotide sequence ID" value="NZ_PVLQ01000001.1"/>
</dbReference>
<proteinExistence type="inferred from homology"/>
<evidence type="ECO:0000256" key="7">
    <source>
        <dbReference type="ARBA" id="ARBA00022989"/>
    </source>
</evidence>
<keyword evidence="8" id="KW-0472">Membrane</keyword>
<comment type="similarity">
    <text evidence="9">Belongs to the GSP H family.</text>
</comment>
<evidence type="ECO:0000256" key="9">
    <source>
        <dbReference type="ARBA" id="ARBA00025772"/>
    </source>
</evidence>
<dbReference type="OrthoDB" id="9154196at2"/>
<dbReference type="PROSITE" id="PS00409">
    <property type="entry name" value="PROKAR_NTER_METHYL"/>
    <property type="match status" value="1"/>
</dbReference>
<evidence type="ECO:0000259" key="11">
    <source>
        <dbReference type="Pfam" id="PF12019"/>
    </source>
</evidence>
<evidence type="ECO:0000256" key="4">
    <source>
        <dbReference type="ARBA" id="ARBA00022481"/>
    </source>
</evidence>
<organism evidence="12 13">
    <name type="scientific">Malikia granosa</name>
    <dbReference type="NCBI Taxonomy" id="263067"/>
    <lineage>
        <taxon>Bacteria</taxon>
        <taxon>Pseudomonadati</taxon>
        <taxon>Pseudomonadota</taxon>
        <taxon>Betaproteobacteria</taxon>
        <taxon>Burkholderiales</taxon>
        <taxon>Comamonadaceae</taxon>
        <taxon>Malikia</taxon>
    </lineage>
</organism>
<keyword evidence="3" id="KW-1003">Cell membrane</keyword>
<dbReference type="Pfam" id="PF12019">
    <property type="entry name" value="GspH"/>
    <property type="match status" value="1"/>
</dbReference>
<dbReference type="GO" id="GO:0005886">
    <property type="term" value="C:plasma membrane"/>
    <property type="evidence" value="ECO:0007669"/>
    <property type="project" value="UniProtKB-SubCell"/>
</dbReference>
<evidence type="ECO:0000256" key="3">
    <source>
        <dbReference type="ARBA" id="ARBA00022475"/>
    </source>
</evidence>
<reference evidence="12 13" key="1">
    <citation type="submission" date="2018-03" db="EMBL/GenBank/DDBJ databases">
        <title>Comparative genomics illustrates the genes involved in a hyperalkaliphilic mechanisms of Serpentinomonas isolated from highly-alkaline calcium-rich serpentinized springs.</title>
        <authorList>
            <person name="Suzuki S."/>
            <person name="Ishii S."/>
            <person name="Walworth N."/>
            <person name="Bird L."/>
            <person name="Kuenen J.G."/>
            <person name="Nealson K.H."/>
        </authorList>
    </citation>
    <scope>NUCLEOTIDE SEQUENCE [LARGE SCALE GENOMIC DNA]</scope>
    <source>
        <strain evidence="12 13">P1</strain>
    </source>
</reference>
<evidence type="ECO:0000256" key="10">
    <source>
        <dbReference type="ARBA" id="ARBA00030775"/>
    </source>
</evidence>
<keyword evidence="4" id="KW-0488">Methylation</keyword>
<dbReference type="GO" id="GO:0015627">
    <property type="term" value="C:type II protein secretion system complex"/>
    <property type="evidence" value="ECO:0007669"/>
    <property type="project" value="InterPro"/>
</dbReference>
<evidence type="ECO:0000256" key="5">
    <source>
        <dbReference type="ARBA" id="ARBA00022519"/>
    </source>
</evidence>
<dbReference type="PRINTS" id="PR00885">
    <property type="entry name" value="BCTERIALGSPH"/>
</dbReference>
<dbReference type="SUPFAM" id="SSF54523">
    <property type="entry name" value="Pili subunits"/>
    <property type="match status" value="1"/>
</dbReference>
<dbReference type="AlphaFoldDB" id="A0A2S9K9T7"/>
<dbReference type="InterPro" id="IPR022346">
    <property type="entry name" value="T2SS_GspH"/>
</dbReference>
<dbReference type="InterPro" id="IPR045584">
    <property type="entry name" value="Pilin-like"/>
</dbReference>
<evidence type="ECO:0000256" key="1">
    <source>
        <dbReference type="ARBA" id="ARBA00004377"/>
    </source>
</evidence>
<dbReference type="InterPro" id="IPR002416">
    <property type="entry name" value="T2SS_protein-GspH"/>
</dbReference>
<evidence type="ECO:0000256" key="2">
    <source>
        <dbReference type="ARBA" id="ARBA00021549"/>
    </source>
</evidence>
<comment type="subcellular location">
    <subcellularLocation>
        <location evidence="1">Cell inner membrane</location>
        <topology evidence="1">Single-pass membrane protein</topology>
    </subcellularLocation>
</comment>
<accession>A0A2S9K9T7</accession>
<dbReference type="Pfam" id="PF07963">
    <property type="entry name" value="N_methyl"/>
    <property type="match status" value="1"/>
</dbReference>
<gene>
    <name evidence="12" type="primary">gspH</name>
    <name evidence="12" type="ORF">C6P64_00145</name>
</gene>
<keyword evidence="7" id="KW-1133">Transmembrane helix</keyword>
<keyword evidence="13" id="KW-1185">Reference proteome</keyword>
<evidence type="ECO:0000313" key="12">
    <source>
        <dbReference type="EMBL" id="PRD67211.1"/>
    </source>
</evidence>
<dbReference type="GO" id="GO:0015628">
    <property type="term" value="P:protein secretion by the type II secretion system"/>
    <property type="evidence" value="ECO:0007669"/>
    <property type="project" value="InterPro"/>
</dbReference>
<keyword evidence="5" id="KW-0997">Cell inner membrane</keyword>
<feature type="domain" description="General secretion pathway GspH" evidence="11">
    <location>
        <begin position="41"/>
        <end position="133"/>
    </location>
</feature>
<name>A0A2S9K9T7_9BURK</name>
<keyword evidence="6" id="KW-0812">Transmembrane</keyword>
<dbReference type="Proteomes" id="UP000238589">
    <property type="component" value="Unassembled WGS sequence"/>
</dbReference>
<dbReference type="NCBIfam" id="TIGR02532">
    <property type="entry name" value="IV_pilin_GFxxxE"/>
    <property type="match status" value="1"/>
</dbReference>
<sequence length="151" mass="15842">MAARQRGFTLLELLVVLAIIGLATAGVTLSLPDAKPLERDAQRLAALLESARAHARASAAAVEWRATARGFEFTGANRPASGEEALAARDWLAEGVQARIERPAGARTLRLGPEPLIPAQTLVLSLGGRSLRLVSDGFLPFSVQAAEPGSP</sequence>
<dbReference type="InterPro" id="IPR012902">
    <property type="entry name" value="N_methyl_site"/>
</dbReference>
<protein>
    <recommendedName>
        <fullName evidence="2">Type II secretion system protein H</fullName>
    </recommendedName>
    <alternativeName>
        <fullName evidence="10">General secretion pathway protein H</fullName>
    </alternativeName>
</protein>
<dbReference type="EMBL" id="PVLQ01000001">
    <property type="protein sequence ID" value="PRD67211.1"/>
    <property type="molecule type" value="Genomic_DNA"/>
</dbReference>
<evidence type="ECO:0000313" key="13">
    <source>
        <dbReference type="Proteomes" id="UP000238589"/>
    </source>
</evidence>
<evidence type="ECO:0000256" key="6">
    <source>
        <dbReference type="ARBA" id="ARBA00022692"/>
    </source>
</evidence>